<dbReference type="PANTHER" id="PTHR42812:SF12">
    <property type="entry name" value="BETA-XYLOSIDASE-RELATED"/>
    <property type="match status" value="1"/>
</dbReference>
<comment type="similarity">
    <text evidence="1 4">Belongs to the glycosyl hydrolase 43 family.</text>
</comment>
<comment type="caution">
    <text evidence="6">The sequence shown here is derived from an EMBL/GenBank/DDBJ whole genome shotgun (WGS) entry which is preliminary data.</text>
</comment>
<dbReference type="Gene3D" id="2.115.10.20">
    <property type="entry name" value="Glycosyl hydrolase domain, family 43"/>
    <property type="match status" value="1"/>
</dbReference>
<evidence type="ECO:0000256" key="4">
    <source>
        <dbReference type="RuleBase" id="RU361187"/>
    </source>
</evidence>
<feature type="domain" description="Beta-xylosidase C-terminal Concanavalin A-like" evidence="5">
    <location>
        <begin position="330"/>
        <end position="537"/>
    </location>
</feature>
<organism evidence="6 7">
    <name type="scientific">Cryptosporangium japonicum</name>
    <dbReference type="NCBI Taxonomy" id="80872"/>
    <lineage>
        <taxon>Bacteria</taxon>
        <taxon>Bacillati</taxon>
        <taxon>Actinomycetota</taxon>
        <taxon>Actinomycetes</taxon>
        <taxon>Cryptosporangiales</taxon>
        <taxon>Cryptosporangiaceae</taxon>
        <taxon>Cryptosporangium</taxon>
    </lineage>
</organism>
<dbReference type="GO" id="GO:0016787">
    <property type="term" value="F:hydrolase activity"/>
    <property type="evidence" value="ECO:0007669"/>
    <property type="project" value="UniProtKB-KW"/>
</dbReference>
<evidence type="ECO:0000259" key="5">
    <source>
        <dbReference type="Pfam" id="PF17851"/>
    </source>
</evidence>
<dbReference type="RefSeq" id="WP_344654148.1">
    <property type="nucleotide sequence ID" value="NZ_BAAAGX010000042.1"/>
</dbReference>
<dbReference type="InterPro" id="IPR023296">
    <property type="entry name" value="Glyco_hydro_beta-prop_sf"/>
</dbReference>
<evidence type="ECO:0000256" key="1">
    <source>
        <dbReference type="ARBA" id="ARBA00009865"/>
    </source>
</evidence>
<evidence type="ECO:0000256" key="2">
    <source>
        <dbReference type="ARBA" id="ARBA00022801"/>
    </source>
</evidence>
<dbReference type="Proteomes" id="UP001500967">
    <property type="component" value="Unassembled WGS sequence"/>
</dbReference>
<keyword evidence="2 4" id="KW-0378">Hydrolase</keyword>
<dbReference type="InterPro" id="IPR051795">
    <property type="entry name" value="Glycosyl_Hydrlase_43"/>
</dbReference>
<dbReference type="PANTHER" id="PTHR42812">
    <property type="entry name" value="BETA-XYLOSIDASE"/>
    <property type="match status" value="1"/>
</dbReference>
<dbReference type="SUPFAM" id="SSF75005">
    <property type="entry name" value="Arabinanase/levansucrase/invertase"/>
    <property type="match status" value="1"/>
</dbReference>
<dbReference type="CDD" id="cd09000">
    <property type="entry name" value="GH43_SXA-like"/>
    <property type="match status" value="1"/>
</dbReference>
<dbReference type="Pfam" id="PF17851">
    <property type="entry name" value="GH43_C2"/>
    <property type="match status" value="1"/>
</dbReference>
<protein>
    <submittedName>
        <fullName evidence="6">Glycoside hydrolase family 43 protein</fullName>
    </submittedName>
</protein>
<reference evidence="6 7" key="1">
    <citation type="journal article" date="2019" name="Int. J. Syst. Evol. Microbiol.">
        <title>The Global Catalogue of Microorganisms (GCM) 10K type strain sequencing project: providing services to taxonomists for standard genome sequencing and annotation.</title>
        <authorList>
            <consortium name="The Broad Institute Genomics Platform"/>
            <consortium name="The Broad Institute Genome Sequencing Center for Infectious Disease"/>
            <person name="Wu L."/>
            <person name="Ma J."/>
        </authorList>
    </citation>
    <scope>NUCLEOTIDE SEQUENCE [LARGE SCALE GENOMIC DNA]</scope>
    <source>
        <strain evidence="6 7">JCM 10425</strain>
    </source>
</reference>
<evidence type="ECO:0000256" key="3">
    <source>
        <dbReference type="ARBA" id="ARBA00023295"/>
    </source>
</evidence>
<evidence type="ECO:0000313" key="6">
    <source>
        <dbReference type="EMBL" id="GAA0279893.1"/>
    </source>
</evidence>
<evidence type="ECO:0000313" key="7">
    <source>
        <dbReference type="Proteomes" id="UP001500967"/>
    </source>
</evidence>
<proteinExistence type="inferred from homology"/>
<name>A0ABN0V838_9ACTN</name>
<dbReference type="InterPro" id="IPR006710">
    <property type="entry name" value="Glyco_hydro_43"/>
</dbReference>
<gene>
    <name evidence="6" type="ORF">GCM10009539_79740</name>
</gene>
<dbReference type="Pfam" id="PF04616">
    <property type="entry name" value="Glyco_hydro_43"/>
    <property type="match status" value="1"/>
</dbReference>
<sequence>MAIEVEAPPTVIQNPVLTGFHPDPSILRVGDDYYLATSTFEWFPGVSLHHSRDLVNWRPLGGALTSEEFLQMRGVRDSGGVWAPCLSYTDGLFHLVYSNVGTYGGGFWDTPNYLVTAPDITGPWSEPVALHGLGFDASMFHDDDGRSWMLSMSADYRPGRDTFAGIVLQEYDRSARQLRGEPVVIFTGTPAGLTEAPHLYRRDGWYYLVTAEGGTFWKHQVTVARSRDLQGPYEVDPAGPTLTSWPDPSLTMQRAGHGSLVATPDDEWFLAHLVGRPLTERGRCVLGRETAIQRVEWSADGWPRVAGARPADQVIAPALTPHPWPDQPERDDFDAPALGTPWSTLRRPPSPEWLSLSDRPGHLRLYGGESPSSLRNPSLVARRVQHASSTFEAQVRFEPTSFRQMAGVVAYYNTLNWVYARLTWHDAHGPSVDVLASNRGRLLNTGRPVPVADPAAGVVLRIELEGSSLRFAHGLPGGELEWWPETHDASVLSDEYALELLDENEHTQGFTGAFFGLWAQDLTGGRLPADFEYAEYRAL</sequence>
<keyword evidence="7" id="KW-1185">Reference proteome</keyword>
<dbReference type="EMBL" id="BAAAGX010000042">
    <property type="protein sequence ID" value="GAA0279893.1"/>
    <property type="molecule type" value="Genomic_DNA"/>
</dbReference>
<keyword evidence="3 4" id="KW-0326">Glycosidase</keyword>
<dbReference type="SUPFAM" id="SSF49899">
    <property type="entry name" value="Concanavalin A-like lectins/glucanases"/>
    <property type="match status" value="1"/>
</dbReference>
<dbReference type="InterPro" id="IPR041542">
    <property type="entry name" value="GH43_C2"/>
</dbReference>
<accession>A0ABN0V838</accession>
<dbReference type="InterPro" id="IPR013320">
    <property type="entry name" value="ConA-like_dom_sf"/>
</dbReference>
<dbReference type="Gene3D" id="2.60.120.200">
    <property type="match status" value="1"/>
</dbReference>